<evidence type="ECO:0000313" key="3">
    <source>
        <dbReference type="WBParaSite" id="nRc.2.0.1.t18034-RA"/>
    </source>
</evidence>
<dbReference type="Proteomes" id="UP000887565">
    <property type="component" value="Unplaced"/>
</dbReference>
<name>A0A915IV12_ROMCU</name>
<sequence length="83" mass="9434">MDENMVAIWLTLVLEILLGESTADDASILFLWDEDDNERDGESAPVTFACYQGLTAIRRLEFTVYHNNRIEKPSISKSTLILN</sequence>
<evidence type="ECO:0000313" key="2">
    <source>
        <dbReference type="Proteomes" id="UP000887565"/>
    </source>
</evidence>
<dbReference type="AlphaFoldDB" id="A0A915IV12"/>
<protein>
    <submittedName>
        <fullName evidence="3">Secreted protein</fullName>
    </submittedName>
</protein>
<proteinExistence type="predicted"/>
<dbReference type="WBParaSite" id="nRc.2.0.1.t18034-RA">
    <property type="protein sequence ID" value="nRc.2.0.1.t18034-RA"/>
    <property type="gene ID" value="nRc.2.0.1.g18034"/>
</dbReference>
<keyword evidence="2" id="KW-1185">Reference proteome</keyword>
<reference evidence="3" key="1">
    <citation type="submission" date="2022-11" db="UniProtKB">
        <authorList>
            <consortium name="WormBaseParasite"/>
        </authorList>
    </citation>
    <scope>IDENTIFICATION</scope>
</reference>
<feature type="chain" id="PRO_5037273806" evidence="1">
    <location>
        <begin position="24"/>
        <end position="83"/>
    </location>
</feature>
<evidence type="ECO:0000256" key="1">
    <source>
        <dbReference type="SAM" id="SignalP"/>
    </source>
</evidence>
<accession>A0A915IV12</accession>
<organism evidence="2 3">
    <name type="scientific">Romanomermis culicivorax</name>
    <name type="common">Nematode worm</name>
    <dbReference type="NCBI Taxonomy" id="13658"/>
    <lineage>
        <taxon>Eukaryota</taxon>
        <taxon>Metazoa</taxon>
        <taxon>Ecdysozoa</taxon>
        <taxon>Nematoda</taxon>
        <taxon>Enoplea</taxon>
        <taxon>Dorylaimia</taxon>
        <taxon>Mermithida</taxon>
        <taxon>Mermithoidea</taxon>
        <taxon>Mermithidae</taxon>
        <taxon>Romanomermis</taxon>
    </lineage>
</organism>
<keyword evidence="1" id="KW-0732">Signal</keyword>
<feature type="signal peptide" evidence="1">
    <location>
        <begin position="1"/>
        <end position="23"/>
    </location>
</feature>